<gene>
    <name evidence="2" type="ORF">KGQ91_05040</name>
</gene>
<keyword evidence="1" id="KW-0175">Coiled coil</keyword>
<evidence type="ECO:0000313" key="2">
    <source>
        <dbReference type="EMBL" id="MBZ9567055.1"/>
    </source>
</evidence>
<dbReference type="RefSeq" id="WP_224420436.1">
    <property type="nucleotide sequence ID" value="NZ_JAGXFD010000001.1"/>
</dbReference>
<dbReference type="Proteomes" id="UP001319883">
    <property type="component" value="Unassembled WGS sequence"/>
</dbReference>
<name>A0ABS7WWS0_9GAMM</name>
<accession>A0ABS7WWS0</accession>
<reference evidence="2 3" key="1">
    <citation type="submission" date="2021-05" db="EMBL/GenBank/DDBJ databases">
        <title>Petroleum and Energy Research Collection (APPE): ex situ preservation of microbial diversity associated with the oil industry and exploitation of its biotechnological potential.</title>
        <authorList>
            <person name="Paixao C.T.M."/>
            <person name="Gomes M.B."/>
            <person name="Oliveira V.M."/>
        </authorList>
    </citation>
    <scope>NUCLEOTIDE SEQUENCE [LARGE SCALE GENOMIC DNA]</scope>
    <source>
        <strain evidence="2 3">LIT2</strain>
    </source>
</reference>
<evidence type="ECO:0000313" key="3">
    <source>
        <dbReference type="Proteomes" id="UP001319883"/>
    </source>
</evidence>
<dbReference type="Gene3D" id="1.20.5.2950">
    <property type="match status" value="1"/>
</dbReference>
<proteinExistence type="predicted"/>
<keyword evidence="3" id="KW-1185">Reference proteome</keyword>
<comment type="caution">
    <text evidence="2">The sequence shown here is derived from an EMBL/GenBank/DDBJ whole genome shotgun (WGS) entry which is preliminary data.</text>
</comment>
<evidence type="ECO:0000256" key="1">
    <source>
        <dbReference type="SAM" id="Coils"/>
    </source>
</evidence>
<protein>
    <submittedName>
        <fullName evidence="2">ATPase</fullName>
    </submittedName>
</protein>
<sequence length="224" mass="24711">MSTPSQPDSHGIQALLDTLREQGVEAGRQEATKLVEEAEQRAAWLVDQAREEAARLTREAEEEAARLREAGRQALTLAYRDLCLTARDTFSQQFAGELETLVHDTLDDPALLARLIQEAARRAPLPEDARGEALLPSRVVGIDELRENPEALHEGALPALLARVAREMLERGIVLKGDDTVEAGVRFVLDDGRIHVDLSDRAIAGLLLRHLQPRFRALLEGVIA</sequence>
<feature type="coiled-coil region" evidence="1">
    <location>
        <begin position="28"/>
        <end position="73"/>
    </location>
</feature>
<organism evidence="2 3">
    <name type="scientific">Modicisalibacter tunisiensis</name>
    <dbReference type="NCBI Taxonomy" id="390637"/>
    <lineage>
        <taxon>Bacteria</taxon>
        <taxon>Pseudomonadati</taxon>
        <taxon>Pseudomonadota</taxon>
        <taxon>Gammaproteobacteria</taxon>
        <taxon>Oceanospirillales</taxon>
        <taxon>Halomonadaceae</taxon>
        <taxon>Modicisalibacter</taxon>
    </lineage>
</organism>
<dbReference type="EMBL" id="JAGXFD010000001">
    <property type="protein sequence ID" value="MBZ9567055.1"/>
    <property type="molecule type" value="Genomic_DNA"/>
</dbReference>